<feature type="signal peptide" evidence="5">
    <location>
        <begin position="1"/>
        <end position="23"/>
    </location>
</feature>
<dbReference type="PANTHER" id="PTHR38782:SF1">
    <property type="entry name" value="SIGMA-E FACTOR REGULATORY PROTEIN RSEB"/>
    <property type="match status" value="1"/>
</dbReference>
<protein>
    <submittedName>
        <fullName evidence="7">MucB/RseB C-terminal domain-containing protein</fullName>
    </submittedName>
</protein>
<comment type="similarity">
    <text evidence="2">Belongs to the RseB family.</text>
</comment>
<dbReference type="CDD" id="cd16327">
    <property type="entry name" value="RseB"/>
    <property type="match status" value="1"/>
</dbReference>
<keyword evidence="3 5" id="KW-0732">Signal</keyword>
<dbReference type="Gene3D" id="3.30.200.100">
    <property type="entry name" value="MucB/RseB, C-terminal domain"/>
    <property type="match status" value="1"/>
</dbReference>
<evidence type="ECO:0000313" key="8">
    <source>
        <dbReference type="Proteomes" id="UP001589814"/>
    </source>
</evidence>
<dbReference type="Gene3D" id="2.50.20.10">
    <property type="entry name" value="Lipoprotein localisation LolA/LolB/LppX"/>
    <property type="match status" value="1"/>
</dbReference>
<feature type="chain" id="PRO_5046083898" evidence="5">
    <location>
        <begin position="24"/>
        <end position="328"/>
    </location>
</feature>
<dbReference type="InterPro" id="IPR033434">
    <property type="entry name" value="MucB/RseB_N"/>
</dbReference>
<evidence type="ECO:0000256" key="4">
    <source>
        <dbReference type="ARBA" id="ARBA00022764"/>
    </source>
</evidence>
<evidence type="ECO:0000256" key="5">
    <source>
        <dbReference type="SAM" id="SignalP"/>
    </source>
</evidence>
<dbReference type="Pfam" id="PF17188">
    <property type="entry name" value="MucB_RseB_C"/>
    <property type="match status" value="1"/>
</dbReference>
<evidence type="ECO:0000256" key="2">
    <source>
        <dbReference type="ARBA" id="ARBA00008150"/>
    </source>
</evidence>
<evidence type="ECO:0000256" key="1">
    <source>
        <dbReference type="ARBA" id="ARBA00004418"/>
    </source>
</evidence>
<keyword evidence="4" id="KW-0574">Periplasm</keyword>
<feature type="domain" description="Ig-like" evidence="6">
    <location>
        <begin position="19"/>
        <end position="59"/>
    </location>
</feature>
<comment type="subcellular location">
    <subcellularLocation>
        <location evidence="1">Periplasm</location>
    </subcellularLocation>
</comment>
<dbReference type="InterPro" id="IPR007110">
    <property type="entry name" value="Ig-like_dom"/>
</dbReference>
<name>A0ABV6G6Y2_9GAMM</name>
<evidence type="ECO:0000313" key="7">
    <source>
        <dbReference type="EMBL" id="MFC0269426.1"/>
    </source>
</evidence>
<dbReference type="PANTHER" id="PTHR38782">
    <property type="match status" value="1"/>
</dbReference>
<keyword evidence="8" id="KW-1185">Reference proteome</keyword>
<comment type="caution">
    <text evidence="7">The sequence shown here is derived from an EMBL/GenBank/DDBJ whole genome shotgun (WGS) entry which is preliminary data.</text>
</comment>
<organism evidence="7 8">
    <name type="scientific">Kushneria aurantia</name>
    <dbReference type="NCBI Taxonomy" id="504092"/>
    <lineage>
        <taxon>Bacteria</taxon>
        <taxon>Pseudomonadati</taxon>
        <taxon>Pseudomonadota</taxon>
        <taxon>Gammaproteobacteria</taxon>
        <taxon>Oceanospirillales</taxon>
        <taxon>Halomonadaceae</taxon>
        <taxon>Kushneria</taxon>
    </lineage>
</organism>
<gene>
    <name evidence="7" type="ORF">ACFFHW_15765</name>
</gene>
<evidence type="ECO:0000259" key="6">
    <source>
        <dbReference type="PROSITE" id="PS50835"/>
    </source>
</evidence>
<proteinExistence type="inferred from homology"/>
<accession>A0ABV6G6Y2</accession>
<dbReference type="PROSITE" id="PS50835">
    <property type="entry name" value="IG_LIKE"/>
    <property type="match status" value="1"/>
</dbReference>
<dbReference type="EMBL" id="JBHLVX010000058">
    <property type="protein sequence ID" value="MFC0269426.1"/>
    <property type="molecule type" value="Genomic_DNA"/>
</dbReference>
<dbReference type="InterPro" id="IPR038484">
    <property type="entry name" value="MucB/RseB_C_sf"/>
</dbReference>
<dbReference type="Pfam" id="PF03888">
    <property type="entry name" value="MucB_RseB"/>
    <property type="match status" value="1"/>
</dbReference>
<reference evidence="7 8" key="1">
    <citation type="submission" date="2024-09" db="EMBL/GenBank/DDBJ databases">
        <authorList>
            <person name="Sun Q."/>
            <person name="Mori K."/>
        </authorList>
    </citation>
    <scope>NUCLEOTIDE SEQUENCE [LARGE SCALE GENOMIC DNA]</scope>
    <source>
        <strain evidence="7 8">CCM 7415</strain>
    </source>
</reference>
<dbReference type="Proteomes" id="UP001589814">
    <property type="component" value="Unassembled WGS sequence"/>
</dbReference>
<dbReference type="InterPro" id="IPR033436">
    <property type="entry name" value="MucB/RseB_C"/>
</dbReference>
<evidence type="ECO:0000256" key="3">
    <source>
        <dbReference type="ARBA" id="ARBA00022729"/>
    </source>
</evidence>
<dbReference type="RefSeq" id="WP_026351883.1">
    <property type="nucleotide sequence ID" value="NZ_JBHLVX010000058.1"/>
</dbReference>
<dbReference type="InterPro" id="IPR005588">
    <property type="entry name" value="MucB_RseB"/>
</dbReference>
<sequence>MRQWFCISLVSVALLASVPPVSASQEEASVGEGEADTSIDCQQLDQQPEDSAKAWFRRSLVAQHCYGFQAVGLRLGMGSLRTFLVEQRVDADGHEKQHIQYLDGRAESIDEHGGQSAPWWIGGAGDHHPASINATVDRLAELYDFQMVARDVVAGRQALVLDIQPRDDQRFPHRLWVDLASGLPLRQQLLDGNGQAMDTVQIVRLDSLVRIEGSVDIGSSADQAAMTSMGWQPQWLPQGFYRQPAQSSVELGGVEVERQLYSDGLATLSIFIAPVSESVALREGVHRLGNFRAAARRAEHGGGEHQIIAVGAIPAGVLSRVVAGVDWR</sequence>